<dbReference type="GO" id="GO:0016020">
    <property type="term" value="C:membrane"/>
    <property type="evidence" value="ECO:0007669"/>
    <property type="project" value="UniProtKB-SubCell"/>
</dbReference>
<dbReference type="GO" id="GO:1902600">
    <property type="term" value="P:proton transmembrane transport"/>
    <property type="evidence" value="ECO:0007669"/>
    <property type="project" value="InterPro"/>
</dbReference>
<name>A0A3F3GZT3_9LACO</name>
<feature type="transmembrane region" description="Helical" evidence="11">
    <location>
        <begin position="261"/>
        <end position="279"/>
    </location>
</feature>
<evidence type="ECO:0000256" key="1">
    <source>
        <dbReference type="ARBA" id="ARBA00004141"/>
    </source>
</evidence>
<feature type="domain" description="Cation/H+ exchanger transmembrane" evidence="12">
    <location>
        <begin position="12"/>
        <end position="378"/>
    </location>
</feature>
<organism evidence="13">
    <name type="scientific">Fructobacillus tropaeoli</name>
    <dbReference type="NCBI Taxonomy" id="709323"/>
    <lineage>
        <taxon>Bacteria</taxon>
        <taxon>Bacillati</taxon>
        <taxon>Bacillota</taxon>
        <taxon>Bacilli</taxon>
        <taxon>Lactobacillales</taxon>
        <taxon>Lactobacillaceae</taxon>
        <taxon>Fructobacillus</taxon>
    </lineage>
</organism>
<dbReference type="RefSeq" id="WP_059393420.1">
    <property type="nucleotide sequence ID" value="NZ_DF968079.1"/>
</dbReference>
<evidence type="ECO:0000256" key="9">
    <source>
        <dbReference type="ARBA" id="ARBA00023136"/>
    </source>
</evidence>
<dbReference type="GO" id="GO:0006814">
    <property type="term" value="P:sodium ion transport"/>
    <property type="evidence" value="ECO:0007669"/>
    <property type="project" value="UniProtKB-KW"/>
</dbReference>
<dbReference type="GO" id="GO:0015297">
    <property type="term" value="F:antiporter activity"/>
    <property type="evidence" value="ECO:0007669"/>
    <property type="project" value="UniProtKB-KW"/>
</dbReference>
<feature type="transmembrane region" description="Helical" evidence="11">
    <location>
        <begin position="113"/>
        <end position="131"/>
    </location>
</feature>
<dbReference type="PANTHER" id="PTHR43562">
    <property type="entry name" value="NAPA-TYPE SODIUM/HYDROGEN ANTIPORTER"/>
    <property type="match status" value="1"/>
</dbReference>
<comment type="similarity">
    <text evidence="2">Belongs to the monovalent cation:proton antiporter 2 (CPA2) transporter (TC 2.A.37) family.</text>
</comment>
<evidence type="ECO:0000256" key="11">
    <source>
        <dbReference type="SAM" id="Phobius"/>
    </source>
</evidence>
<keyword evidence="3" id="KW-0813">Transport</keyword>
<dbReference type="InterPro" id="IPR006153">
    <property type="entry name" value="Cation/H_exchanger_TM"/>
</dbReference>
<keyword evidence="8" id="KW-0406">Ion transport</keyword>
<comment type="subcellular location">
    <subcellularLocation>
        <location evidence="1">Membrane</location>
        <topology evidence="1">Multi-pass membrane protein</topology>
    </subcellularLocation>
</comment>
<evidence type="ECO:0000259" key="12">
    <source>
        <dbReference type="Pfam" id="PF00999"/>
    </source>
</evidence>
<keyword evidence="7" id="KW-0915">Sodium</keyword>
<dbReference type="STRING" id="709323.GCA_001047135_00490"/>
<dbReference type="PANTHER" id="PTHR43562:SF3">
    <property type="entry name" value="SODIUM ION_PROTON EXCHANGER (EUROFUNG)"/>
    <property type="match status" value="1"/>
</dbReference>
<dbReference type="InterPro" id="IPR038770">
    <property type="entry name" value="Na+/solute_symporter_sf"/>
</dbReference>
<evidence type="ECO:0000256" key="7">
    <source>
        <dbReference type="ARBA" id="ARBA00023053"/>
    </source>
</evidence>
<evidence type="ECO:0000256" key="8">
    <source>
        <dbReference type="ARBA" id="ARBA00023065"/>
    </source>
</evidence>
<feature type="transmembrane region" description="Helical" evidence="11">
    <location>
        <begin position="352"/>
        <end position="372"/>
    </location>
</feature>
<evidence type="ECO:0000256" key="2">
    <source>
        <dbReference type="ARBA" id="ARBA00005551"/>
    </source>
</evidence>
<feature type="transmembrane region" description="Helical" evidence="11">
    <location>
        <begin position="291"/>
        <end position="312"/>
    </location>
</feature>
<keyword evidence="10" id="KW-0739">Sodium transport</keyword>
<evidence type="ECO:0000313" key="13">
    <source>
        <dbReference type="EMBL" id="GAP03946.1"/>
    </source>
</evidence>
<evidence type="ECO:0000256" key="3">
    <source>
        <dbReference type="ARBA" id="ARBA00022448"/>
    </source>
</evidence>
<protein>
    <submittedName>
        <fullName evidence="13">Transporter, CPA2 family</fullName>
    </submittedName>
</protein>
<feature type="transmembrane region" description="Helical" evidence="11">
    <location>
        <begin position="83"/>
        <end position="107"/>
    </location>
</feature>
<keyword evidence="5 11" id="KW-0812">Transmembrane</keyword>
<dbReference type="Pfam" id="PF00999">
    <property type="entry name" value="Na_H_Exchanger"/>
    <property type="match status" value="1"/>
</dbReference>
<dbReference type="Gene3D" id="1.20.1530.20">
    <property type="match status" value="1"/>
</dbReference>
<dbReference type="EMBL" id="DF968079">
    <property type="protein sequence ID" value="GAP03946.1"/>
    <property type="molecule type" value="Genomic_DNA"/>
</dbReference>
<feature type="transmembrane region" description="Helical" evidence="11">
    <location>
        <begin position="324"/>
        <end position="346"/>
    </location>
</feature>
<reference evidence="13" key="1">
    <citation type="journal article" date="2015" name="BMC Genomics">
        <title>Comparative genomics of Fructobacillus spp. and Leuconostoc spp. reveals niche-specific evolution of Fructobacillus spp.</title>
        <authorList>
            <person name="Endo A."/>
            <person name="Tanizawa Y."/>
            <person name="Tanaka N."/>
            <person name="Maeno S."/>
            <person name="Kumar H."/>
            <person name="Shiwa Y."/>
            <person name="Okada S."/>
            <person name="Yoshikawa H."/>
            <person name="Dicks L."/>
            <person name="Nakagawa J."/>
            <person name="Arita M."/>
        </authorList>
    </citation>
    <scope>NUCLEOTIDE SEQUENCE [LARGE SCALE GENOMIC DNA]</scope>
    <source>
        <strain evidence="13">F214-1</strain>
    </source>
</reference>
<accession>A0A3F3GZT3</accession>
<feature type="transmembrane region" description="Helical" evidence="11">
    <location>
        <begin position="143"/>
        <end position="163"/>
    </location>
</feature>
<gene>
    <name evidence="13" type="primary">napA</name>
    <name evidence="13" type="ORF">FTRO_0021130</name>
</gene>
<keyword evidence="4" id="KW-0050">Antiport</keyword>
<evidence type="ECO:0000256" key="5">
    <source>
        <dbReference type="ARBA" id="ARBA00022692"/>
    </source>
</evidence>
<feature type="transmembrane region" description="Helical" evidence="11">
    <location>
        <begin position="233"/>
        <end position="249"/>
    </location>
</feature>
<dbReference type="Proteomes" id="UP000064514">
    <property type="component" value="Unassembled WGS sequence"/>
</dbReference>
<evidence type="ECO:0000256" key="6">
    <source>
        <dbReference type="ARBA" id="ARBA00022989"/>
    </source>
</evidence>
<keyword evidence="9 11" id="KW-0472">Membrane</keyword>
<dbReference type="AlphaFoldDB" id="A0A3F3GZT3"/>
<evidence type="ECO:0000256" key="10">
    <source>
        <dbReference type="ARBA" id="ARBA00023201"/>
    </source>
</evidence>
<proteinExistence type="inferred from homology"/>
<sequence>MTIWTFGLTLFGALTMSWLAERLRLPTVVGQIGAGIIWGPAGSHLLSANHSLATWAEVGVLLLMFLAGIESDLGLLKRHARQAVTVALAGVVTPFVVFLVLGLALGMTDEKSLFWAVLFSATSVSITAQILTEYHQVKSDAGATILGAAVLDDILAILMWTVYQTVFGIGEETQRLLWFTILLMVMFLLVLVAILLYVLPKILPAIGRLSLPGAVLTFALDIVLLSATLSEKIGLSGAIVAFVVGVLFSRQKSAAAIEHGVTLIGQTVFIPIFFVNIGLKVTLVGQLANLPLIALLTVFAILTKFFGAYFGARLVKVPVRDARVVGVGMVSRGEMAIVIADLALSAHALSSGHYAMLTLVILLTTIFTPIALKSVLRK</sequence>
<feature type="transmembrane region" description="Helical" evidence="11">
    <location>
        <begin position="175"/>
        <end position="197"/>
    </location>
</feature>
<evidence type="ECO:0000256" key="4">
    <source>
        <dbReference type="ARBA" id="ARBA00022449"/>
    </source>
</evidence>
<keyword evidence="6 11" id="KW-1133">Transmembrane helix</keyword>